<dbReference type="SUPFAM" id="SSF57756">
    <property type="entry name" value="Retrovirus zinc finger-like domains"/>
    <property type="match status" value="1"/>
</dbReference>
<evidence type="ECO:0000313" key="1">
    <source>
        <dbReference type="EMBL" id="KOC58761.1"/>
    </source>
</evidence>
<dbReference type="Gene3D" id="4.10.60.10">
    <property type="entry name" value="Zinc finger, CCHC-type"/>
    <property type="match status" value="1"/>
</dbReference>
<feature type="non-terminal residue" evidence="1">
    <location>
        <position position="1"/>
    </location>
</feature>
<reference evidence="2" key="1">
    <citation type="submission" date="2015-07" db="EMBL/GenBank/DDBJ databases">
        <title>The genome of Habropoda laboriosa.</title>
        <authorList>
            <person name="Pan H."/>
            <person name="Kapheim K."/>
        </authorList>
    </citation>
    <scope>NUCLEOTIDE SEQUENCE [LARGE SCALE GENOMIC DNA]</scope>
</reference>
<comment type="caution">
    <text evidence="1">The sequence shown here is derived from an EMBL/GenBank/DDBJ whole genome shotgun (WGS) entry which is preliminary data.</text>
</comment>
<protein>
    <recommendedName>
        <fullName evidence="3">CCHC-type domain-containing protein</fullName>
    </recommendedName>
</protein>
<proteinExistence type="predicted"/>
<accession>A0A0L7QJM9</accession>
<keyword evidence="2" id="KW-1185">Reference proteome</keyword>
<dbReference type="GO" id="GO:0003676">
    <property type="term" value="F:nucleic acid binding"/>
    <property type="evidence" value="ECO:0007669"/>
    <property type="project" value="InterPro"/>
</dbReference>
<dbReference type="AlphaFoldDB" id="A0A0L7QJM9"/>
<dbReference type="InterPro" id="IPR036875">
    <property type="entry name" value="Znf_CCHC_sf"/>
</dbReference>
<name>A0A0L7QJM9_9HYME</name>
<dbReference type="EMBL" id="LHQN01042520">
    <property type="protein sequence ID" value="KOC58761.1"/>
    <property type="molecule type" value="Genomic_DNA"/>
</dbReference>
<dbReference type="Proteomes" id="UP000053825">
    <property type="component" value="Unassembled WGS sequence"/>
</dbReference>
<evidence type="ECO:0008006" key="3">
    <source>
        <dbReference type="Google" id="ProtNLM"/>
    </source>
</evidence>
<evidence type="ECO:0000313" key="2">
    <source>
        <dbReference type="Proteomes" id="UP000053825"/>
    </source>
</evidence>
<gene>
    <name evidence="1" type="ORF">WH47_00008</name>
</gene>
<organism evidence="1 2">
    <name type="scientific">Habropoda laboriosa</name>
    <dbReference type="NCBI Taxonomy" id="597456"/>
    <lineage>
        <taxon>Eukaryota</taxon>
        <taxon>Metazoa</taxon>
        <taxon>Ecdysozoa</taxon>
        <taxon>Arthropoda</taxon>
        <taxon>Hexapoda</taxon>
        <taxon>Insecta</taxon>
        <taxon>Pterygota</taxon>
        <taxon>Neoptera</taxon>
        <taxon>Endopterygota</taxon>
        <taxon>Hymenoptera</taxon>
        <taxon>Apocrita</taxon>
        <taxon>Aculeata</taxon>
        <taxon>Apoidea</taxon>
        <taxon>Anthophila</taxon>
        <taxon>Apidae</taxon>
        <taxon>Habropoda</taxon>
    </lineage>
</organism>
<sequence length="73" mass="8188">YRCLEVGHTQQRCTAGVDRSSRCYRCWDPTHRAGQCPATDPKCPLCTDLGRGRGGLRGGNWWRIATIPTLFAH</sequence>
<dbReference type="GO" id="GO:0008270">
    <property type="term" value="F:zinc ion binding"/>
    <property type="evidence" value="ECO:0007669"/>
    <property type="project" value="InterPro"/>
</dbReference>